<feature type="non-terminal residue" evidence="3">
    <location>
        <position position="142"/>
    </location>
</feature>
<reference evidence="4" key="1">
    <citation type="submission" date="2015-05" db="EMBL/GenBank/DDBJ databases">
        <authorList>
            <person name="Fogelqvist Johan"/>
        </authorList>
    </citation>
    <scope>NUCLEOTIDE SEQUENCE [LARGE SCALE GENOMIC DNA]</scope>
</reference>
<dbReference type="EMBL" id="CVQI01034333">
    <property type="protein sequence ID" value="CRK44826.1"/>
    <property type="molecule type" value="Genomic_DNA"/>
</dbReference>
<feature type="compositionally biased region" description="Basic and acidic residues" evidence="1">
    <location>
        <begin position="1"/>
        <end position="10"/>
    </location>
</feature>
<gene>
    <name evidence="3" type="ORF">BN1723_019558</name>
</gene>
<feature type="region of interest" description="Disordered" evidence="1">
    <location>
        <begin position="1"/>
        <end position="37"/>
    </location>
</feature>
<feature type="domain" description="DEPDC5 C-terminal" evidence="2">
    <location>
        <begin position="48"/>
        <end position="120"/>
    </location>
</feature>
<protein>
    <recommendedName>
        <fullName evidence="2">DEPDC5 C-terminal domain-containing protein</fullName>
    </recommendedName>
</protein>
<dbReference type="GO" id="GO:1904262">
    <property type="term" value="P:negative regulation of TORC1 signaling"/>
    <property type="evidence" value="ECO:0007669"/>
    <property type="project" value="TreeGrafter"/>
</dbReference>
<sequence length="142" mass="16435">MAEHTPKDSPRAGYSRPTSLHEEHSPVSGATTPTMANLFNSKKRPRVVLSKVVKYDVDHRKRSYRPERIDLHYDRLHNPDNCYHIRLDWLNVTAKLIEDAVEGWAREAANYGLRLVEVPIREACTITDTNPFRRPYTIKLAI</sequence>
<dbReference type="PANTHER" id="PTHR13179:SF8">
    <property type="entry name" value="GATOR COMPLEX PROTEIN DEPDC5"/>
    <property type="match status" value="1"/>
</dbReference>
<name>A0A0G4NE31_VERLO</name>
<dbReference type="PANTHER" id="PTHR13179">
    <property type="entry name" value="DEP DOMAIN CONTAINING PROTEIN 5"/>
    <property type="match status" value="1"/>
</dbReference>
<dbReference type="Proteomes" id="UP000045706">
    <property type="component" value="Unassembled WGS sequence"/>
</dbReference>
<evidence type="ECO:0000313" key="3">
    <source>
        <dbReference type="EMBL" id="CRK44826.1"/>
    </source>
</evidence>
<dbReference type="GO" id="GO:1990130">
    <property type="term" value="C:GATOR1 complex"/>
    <property type="evidence" value="ECO:0007669"/>
    <property type="project" value="TreeGrafter"/>
</dbReference>
<dbReference type="InterPro" id="IPR027244">
    <property type="entry name" value="IML1"/>
</dbReference>
<proteinExistence type="predicted"/>
<feature type="compositionally biased region" description="Polar residues" evidence="1">
    <location>
        <begin position="28"/>
        <end position="37"/>
    </location>
</feature>
<dbReference type="InterPro" id="IPR045838">
    <property type="entry name" value="DEPDC5_CTD"/>
</dbReference>
<evidence type="ECO:0000313" key="4">
    <source>
        <dbReference type="Proteomes" id="UP000045706"/>
    </source>
</evidence>
<evidence type="ECO:0000259" key="2">
    <source>
        <dbReference type="Pfam" id="PF19418"/>
    </source>
</evidence>
<dbReference type="AlphaFoldDB" id="A0A0G4NE31"/>
<evidence type="ECO:0000256" key="1">
    <source>
        <dbReference type="SAM" id="MobiDB-lite"/>
    </source>
</evidence>
<dbReference type="GO" id="GO:0010508">
    <property type="term" value="P:positive regulation of autophagy"/>
    <property type="evidence" value="ECO:0007669"/>
    <property type="project" value="TreeGrafter"/>
</dbReference>
<accession>A0A0G4NE31</accession>
<dbReference type="GO" id="GO:0005096">
    <property type="term" value="F:GTPase activator activity"/>
    <property type="evidence" value="ECO:0007669"/>
    <property type="project" value="InterPro"/>
</dbReference>
<dbReference type="Pfam" id="PF19418">
    <property type="entry name" value="DEPDC5_CTD"/>
    <property type="match status" value="1"/>
</dbReference>
<organism evidence="3 4">
    <name type="scientific">Verticillium longisporum</name>
    <name type="common">Verticillium dahliae var. longisporum</name>
    <dbReference type="NCBI Taxonomy" id="100787"/>
    <lineage>
        <taxon>Eukaryota</taxon>
        <taxon>Fungi</taxon>
        <taxon>Dikarya</taxon>
        <taxon>Ascomycota</taxon>
        <taxon>Pezizomycotina</taxon>
        <taxon>Sordariomycetes</taxon>
        <taxon>Hypocreomycetidae</taxon>
        <taxon>Glomerellales</taxon>
        <taxon>Plectosphaerellaceae</taxon>
        <taxon>Verticillium</taxon>
    </lineage>
</organism>